<dbReference type="AlphaFoldDB" id="A0AA36G026"/>
<keyword evidence="2" id="KW-0732">Signal</keyword>
<sequence>MLKIAVALLLLGLALAATTARRGSSDSLLSDDELSSFKEEKKELNKSCPKNAEWRECGPMCPEKACENVLKVSPCFSLRCGGPGCACKAGHVRASVNDKEGDCTPISACPQLKTNH</sequence>
<feature type="signal peptide" evidence="2">
    <location>
        <begin position="1"/>
        <end position="16"/>
    </location>
</feature>
<evidence type="ECO:0000256" key="2">
    <source>
        <dbReference type="SAM" id="SignalP"/>
    </source>
</evidence>
<feature type="domain" description="TIL" evidence="3">
    <location>
        <begin position="48"/>
        <end position="109"/>
    </location>
</feature>
<dbReference type="Proteomes" id="UP001177023">
    <property type="component" value="Unassembled WGS sequence"/>
</dbReference>
<keyword evidence="1" id="KW-0722">Serine protease inhibitor</keyword>
<dbReference type="Gene3D" id="2.10.25.10">
    <property type="entry name" value="Laminin"/>
    <property type="match status" value="1"/>
</dbReference>
<protein>
    <recommendedName>
        <fullName evidence="3">TIL domain-containing protein</fullName>
    </recommendedName>
</protein>
<dbReference type="Pfam" id="PF01826">
    <property type="entry name" value="TIL"/>
    <property type="match status" value="1"/>
</dbReference>
<proteinExistence type="predicted"/>
<keyword evidence="1" id="KW-0646">Protease inhibitor</keyword>
<evidence type="ECO:0000256" key="1">
    <source>
        <dbReference type="ARBA" id="ARBA00022900"/>
    </source>
</evidence>
<dbReference type="InterPro" id="IPR002919">
    <property type="entry name" value="TIL_dom"/>
</dbReference>
<feature type="chain" id="PRO_5041272664" description="TIL domain-containing protein" evidence="2">
    <location>
        <begin position="17"/>
        <end position="116"/>
    </location>
</feature>
<name>A0AA36G026_9BILA</name>
<dbReference type="InterPro" id="IPR036084">
    <property type="entry name" value="Ser_inhib-like_sf"/>
</dbReference>
<gene>
    <name evidence="4" type="ORF">MSPICULIGERA_LOCUS11716</name>
</gene>
<evidence type="ECO:0000259" key="3">
    <source>
        <dbReference type="Pfam" id="PF01826"/>
    </source>
</evidence>
<dbReference type="EMBL" id="CATQJA010002618">
    <property type="protein sequence ID" value="CAJ0573356.1"/>
    <property type="molecule type" value="Genomic_DNA"/>
</dbReference>
<dbReference type="GO" id="GO:0004867">
    <property type="term" value="F:serine-type endopeptidase inhibitor activity"/>
    <property type="evidence" value="ECO:0007669"/>
    <property type="project" value="UniProtKB-KW"/>
</dbReference>
<feature type="non-terminal residue" evidence="4">
    <location>
        <position position="1"/>
    </location>
</feature>
<accession>A0AA36G026</accession>
<evidence type="ECO:0000313" key="5">
    <source>
        <dbReference type="Proteomes" id="UP001177023"/>
    </source>
</evidence>
<reference evidence="4" key="1">
    <citation type="submission" date="2023-06" db="EMBL/GenBank/DDBJ databases">
        <authorList>
            <person name="Delattre M."/>
        </authorList>
    </citation>
    <scope>NUCLEOTIDE SEQUENCE</scope>
    <source>
        <strain evidence="4">AF72</strain>
    </source>
</reference>
<comment type="caution">
    <text evidence="4">The sequence shown here is derived from an EMBL/GenBank/DDBJ whole genome shotgun (WGS) entry which is preliminary data.</text>
</comment>
<dbReference type="SUPFAM" id="SSF57567">
    <property type="entry name" value="Serine protease inhibitors"/>
    <property type="match status" value="1"/>
</dbReference>
<dbReference type="CDD" id="cd19941">
    <property type="entry name" value="TIL"/>
    <property type="match status" value="1"/>
</dbReference>
<organism evidence="4 5">
    <name type="scientific">Mesorhabditis spiculigera</name>
    <dbReference type="NCBI Taxonomy" id="96644"/>
    <lineage>
        <taxon>Eukaryota</taxon>
        <taxon>Metazoa</taxon>
        <taxon>Ecdysozoa</taxon>
        <taxon>Nematoda</taxon>
        <taxon>Chromadorea</taxon>
        <taxon>Rhabditida</taxon>
        <taxon>Rhabditina</taxon>
        <taxon>Rhabditomorpha</taxon>
        <taxon>Rhabditoidea</taxon>
        <taxon>Rhabditidae</taxon>
        <taxon>Mesorhabditinae</taxon>
        <taxon>Mesorhabditis</taxon>
    </lineage>
</organism>
<evidence type="ECO:0000313" key="4">
    <source>
        <dbReference type="EMBL" id="CAJ0573356.1"/>
    </source>
</evidence>
<keyword evidence="5" id="KW-1185">Reference proteome</keyword>